<evidence type="ECO:0000256" key="9">
    <source>
        <dbReference type="ARBA" id="ARBA00023015"/>
    </source>
</evidence>
<dbReference type="GO" id="GO:0000380">
    <property type="term" value="P:alternative mRNA splicing, via spliceosome"/>
    <property type="evidence" value="ECO:0007669"/>
    <property type="project" value="TreeGrafter"/>
</dbReference>
<dbReference type="PROSITE" id="PS50020">
    <property type="entry name" value="WW_DOMAIN_2"/>
    <property type="match status" value="2"/>
</dbReference>
<feature type="compositionally biased region" description="Basic and acidic residues" evidence="15">
    <location>
        <begin position="25"/>
        <end position="42"/>
    </location>
</feature>
<evidence type="ECO:0000256" key="8">
    <source>
        <dbReference type="ARBA" id="ARBA00022859"/>
    </source>
</evidence>
<evidence type="ECO:0000256" key="11">
    <source>
        <dbReference type="ARBA" id="ARBA00023187"/>
    </source>
</evidence>
<dbReference type="AlphaFoldDB" id="A0AAW1QEY7"/>
<dbReference type="EMBL" id="JALJOR010000003">
    <property type="protein sequence ID" value="KAK9819917.1"/>
    <property type="molecule type" value="Genomic_DNA"/>
</dbReference>
<protein>
    <recommendedName>
        <fullName evidence="3">Polyglutamine-binding protein 1</fullName>
    </recommendedName>
    <alternativeName>
        <fullName evidence="13">Polyglutamine tract-binding protein 1</fullName>
    </alternativeName>
</protein>
<keyword evidence="11" id="KW-0508">mRNA splicing</keyword>
<evidence type="ECO:0000256" key="3">
    <source>
        <dbReference type="ARBA" id="ARBA00021117"/>
    </source>
</evidence>
<comment type="subunit">
    <text evidence="14">Interacts with POU3F2/Brn-2, ATXN1, TXNL4A, HTT and AR. Interaction with ATXN1 correlates positively with the length of the polyglutamine tract. Interacts with RNA polymerase II large subunit in a phosphorylation-dependent manner. Forms a ternary complex with ATXN1 mutant and phosphorylated RNA polymerase II. Interacts (via C-terminus) with TXNL4A and CD2BP2. Interacts (via WW domain) with ATN1 and SF3B1, and may interact with additional splice factors. Interacts (via WW domain) with WBP11; Leading to reduce interaction between PQBP1 and TXNL4A. Interacts with CAPRIN1. Interacts with DDX1. Interacts with SFPQ. Interacts with KHSRP.</text>
</comment>
<evidence type="ECO:0000256" key="15">
    <source>
        <dbReference type="SAM" id="MobiDB-lite"/>
    </source>
</evidence>
<dbReference type="SUPFAM" id="SSF51045">
    <property type="entry name" value="WW domain"/>
    <property type="match status" value="2"/>
</dbReference>
<dbReference type="GO" id="GO:0016607">
    <property type="term" value="C:nuclear speck"/>
    <property type="evidence" value="ECO:0007669"/>
    <property type="project" value="UniProtKB-SubCell"/>
</dbReference>
<evidence type="ECO:0000256" key="2">
    <source>
        <dbReference type="ARBA" id="ARBA00004463"/>
    </source>
</evidence>
<keyword evidence="9" id="KW-0805">Transcription regulation</keyword>
<feature type="compositionally biased region" description="Low complexity" evidence="15">
    <location>
        <begin position="156"/>
        <end position="173"/>
    </location>
</feature>
<evidence type="ECO:0000256" key="1">
    <source>
        <dbReference type="ARBA" id="ARBA00004324"/>
    </source>
</evidence>
<keyword evidence="4" id="KW-0597">Phosphoprotein</keyword>
<dbReference type="GO" id="GO:0005737">
    <property type="term" value="C:cytoplasm"/>
    <property type="evidence" value="ECO:0007669"/>
    <property type="project" value="TreeGrafter"/>
</dbReference>
<evidence type="ECO:0000256" key="12">
    <source>
        <dbReference type="ARBA" id="ARBA00023242"/>
    </source>
</evidence>
<keyword evidence="10" id="KW-0804">Transcription</keyword>
<evidence type="ECO:0000256" key="10">
    <source>
        <dbReference type="ARBA" id="ARBA00023163"/>
    </source>
</evidence>
<feature type="compositionally biased region" description="Polar residues" evidence="15">
    <location>
        <begin position="199"/>
        <end position="210"/>
    </location>
</feature>
<feature type="region of interest" description="Disordered" evidence="15">
    <location>
        <begin position="199"/>
        <end position="235"/>
    </location>
</feature>
<reference evidence="17 18" key="1">
    <citation type="journal article" date="2024" name="Nat. Commun.">
        <title>Phylogenomics reveals the evolutionary origins of lichenization in chlorophyte algae.</title>
        <authorList>
            <person name="Puginier C."/>
            <person name="Libourel C."/>
            <person name="Otte J."/>
            <person name="Skaloud P."/>
            <person name="Haon M."/>
            <person name="Grisel S."/>
            <person name="Petersen M."/>
            <person name="Berrin J.G."/>
            <person name="Delaux P.M."/>
            <person name="Dal Grande F."/>
            <person name="Keller J."/>
        </authorList>
    </citation>
    <scope>NUCLEOTIDE SEQUENCE [LARGE SCALE GENOMIC DNA]</scope>
    <source>
        <strain evidence="17 18">SAG 2043</strain>
    </source>
</reference>
<evidence type="ECO:0000256" key="4">
    <source>
        <dbReference type="ARBA" id="ARBA00022553"/>
    </source>
</evidence>
<dbReference type="Proteomes" id="UP001489004">
    <property type="component" value="Unassembled WGS sequence"/>
</dbReference>
<accession>A0AAW1QEY7</accession>
<name>A0AAW1QEY7_9CHLO</name>
<evidence type="ECO:0000259" key="16">
    <source>
        <dbReference type="PROSITE" id="PS50020"/>
    </source>
</evidence>
<keyword evidence="18" id="KW-1185">Reference proteome</keyword>
<evidence type="ECO:0000256" key="6">
    <source>
        <dbReference type="ARBA" id="ARBA00022664"/>
    </source>
</evidence>
<feature type="compositionally biased region" description="Low complexity" evidence="15">
    <location>
        <begin position="104"/>
        <end position="133"/>
    </location>
</feature>
<feature type="compositionally biased region" description="Basic and acidic residues" evidence="15">
    <location>
        <begin position="69"/>
        <end position="79"/>
    </location>
</feature>
<organism evidence="17 18">
    <name type="scientific">[Myrmecia] bisecta</name>
    <dbReference type="NCBI Taxonomy" id="41462"/>
    <lineage>
        <taxon>Eukaryota</taxon>
        <taxon>Viridiplantae</taxon>
        <taxon>Chlorophyta</taxon>
        <taxon>core chlorophytes</taxon>
        <taxon>Trebouxiophyceae</taxon>
        <taxon>Trebouxiales</taxon>
        <taxon>Trebouxiaceae</taxon>
        <taxon>Myrmecia</taxon>
    </lineage>
</organism>
<evidence type="ECO:0000256" key="7">
    <source>
        <dbReference type="ARBA" id="ARBA00022737"/>
    </source>
</evidence>
<dbReference type="PROSITE" id="PS01159">
    <property type="entry name" value="WW_DOMAIN_1"/>
    <property type="match status" value="1"/>
</dbReference>
<sequence length="426" mass="44378">MQLAVAQAGGQKRPLDEDTQPAEQSSHELKAKLLRMTEEARGPRPGVSGVAEGVARPLEHAGSEGASGDGDKGSDELVRRQRSFPKPSYFSKPVIHYPLPSTTQEPAQQQQPQANGAGAMPSSNGSTASASAGKELPPLLRQRLMARGILPKSEEPASTSSPHTAPAAAASTGPPLPAGWFEAVDPTYKHAYYYNPTTGERSWTRPQVSQPAPAAMLTPSLAPPPSASALPPGWAQGVDPNSGHVYYYNAGTGTTQWERPVAAAAATAAFASNEPFQPSAAFTGRRPGYVFTMGQKGLGYYKDEPAAAAEGNAVSAAIERRAAAAAAAQHMSAVASGSTSRVVNSAPHIEPSRPPAGRRGRRQADDLDPMDPAAYSDAPRGGWSTGLEGVQPRAADTTASGPLFQSRPYPAPGAVLRANQKLIQGE</sequence>
<dbReference type="PANTHER" id="PTHR21737">
    <property type="entry name" value="POLYGLUTAMINE BINDING PROTEIN 1/MARVEL MEMBRANE-ASSOCIATING DOMAIN CONTAINING 3"/>
    <property type="match status" value="1"/>
</dbReference>
<dbReference type="CDD" id="cd00201">
    <property type="entry name" value="WW"/>
    <property type="match status" value="2"/>
</dbReference>
<keyword evidence="8" id="KW-0391">Immunity</keyword>
<dbReference type="GO" id="GO:0045087">
    <property type="term" value="P:innate immune response"/>
    <property type="evidence" value="ECO:0007669"/>
    <property type="project" value="UniProtKB-KW"/>
</dbReference>
<feature type="region of interest" description="Disordered" evidence="15">
    <location>
        <begin position="1"/>
        <end position="177"/>
    </location>
</feature>
<dbReference type="SMART" id="SM00456">
    <property type="entry name" value="WW"/>
    <property type="match status" value="2"/>
</dbReference>
<dbReference type="InterPro" id="IPR001202">
    <property type="entry name" value="WW_dom"/>
</dbReference>
<comment type="caution">
    <text evidence="17">The sequence shown here is derived from an EMBL/GenBank/DDBJ whole genome shotgun (WGS) entry which is preliminary data.</text>
</comment>
<keyword evidence="12" id="KW-0539">Nucleus</keyword>
<evidence type="ECO:0000256" key="13">
    <source>
        <dbReference type="ARBA" id="ARBA00042167"/>
    </source>
</evidence>
<dbReference type="Pfam" id="PF00397">
    <property type="entry name" value="WW"/>
    <property type="match status" value="2"/>
</dbReference>
<evidence type="ECO:0000256" key="5">
    <source>
        <dbReference type="ARBA" id="ARBA00022588"/>
    </source>
</evidence>
<feature type="compositionally biased region" description="Low complexity" evidence="15">
    <location>
        <begin position="211"/>
        <end position="220"/>
    </location>
</feature>
<proteinExistence type="predicted"/>
<feature type="domain" description="WW" evidence="16">
    <location>
        <begin position="174"/>
        <end position="208"/>
    </location>
</feature>
<gene>
    <name evidence="17" type="ORF">WJX72_003950</name>
</gene>
<dbReference type="Gene3D" id="2.20.70.10">
    <property type="match status" value="2"/>
</dbReference>
<evidence type="ECO:0000313" key="17">
    <source>
        <dbReference type="EMBL" id="KAK9819917.1"/>
    </source>
</evidence>
<keyword evidence="6" id="KW-0507">mRNA processing</keyword>
<dbReference type="GO" id="GO:0043021">
    <property type="term" value="F:ribonucleoprotein complex binding"/>
    <property type="evidence" value="ECO:0007669"/>
    <property type="project" value="TreeGrafter"/>
</dbReference>
<evidence type="ECO:0000256" key="14">
    <source>
        <dbReference type="ARBA" id="ARBA00046362"/>
    </source>
</evidence>
<feature type="domain" description="WW" evidence="16">
    <location>
        <begin position="228"/>
        <end position="262"/>
    </location>
</feature>
<keyword evidence="7" id="KW-0677">Repeat</keyword>
<dbReference type="Gene3D" id="3.40.30.10">
    <property type="entry name" value="Glutaredoxin"/>
    <property type="match status" value="1"/>
</dbReference>
<feature type="region of interest" description="Disordered" evidence="15">
    <location>
        <begin position="336"/>
        <end position="413"/>
    </location>
</feature>
<keyword evidence="5" id="KW-0399">Innate immunity</keyword>
<dbReference type="InterPro" id="IPR036020">
    <property type="entry name" value="WW_dom_sf"/>
</dbReference>
<dbReference type="PANTHER" id="PTHR21737:SF3">
    <property type="entry name" value="POLYGLUTAMINE-BINDING PROTEIN 1"/>
    <property type="match status" value="1"/>
</dbReference>
<evidence type="ECO:0000313" key="18">
    <source>
        <dbReference type="Proteomes" id="UP001489004"/>
    </source>
</evidence>
<comment type="subcellular location">
    <subcellularLocation>
        <location evidence="2">Cytoplasmic granule</location>
    </subcellularLocation>
    <subcellularLocation>
        <location evidence="1">Nucleus speckle</location>
    </subcellularLocation>
</comment>